<accession>A0A0R1VYU6</accession>
<dbReference type="Proteomes" id="UP000051315">
    <property type="component" value="Unassembled WGS sequence"/>
</dbReference>
<name>A0A0R1VYU6_9LACO</name>
<dbReference type="PATRIC" id="fig|1423735.3.peg.1922"/>
<evidence type="ECO:0000313" key="2">
    <source>
        <dbReference type="Proteomes" id="UP000051315"/>
    </source>
</evidence>
<evidence type="ECO:0000313" key="1">
    <source>
        <dbReference type="EMBL" id="KRM09051.1"/>
    </source>
</evidence>
<reference evidence="1 2" key="1">
    <citation type="journal article" date="2015" name="Genome Announc.">
        <title>Expanding the biotechnology potential of lactobacilli through comparative genomics of 213 strains and associated genera.</title>
        <authorList>
            <person name="Sun Z."/>
            <person name="Harris H.M."/>
            <person name="McCann A."/>
            <person name="Guo C."/>
            <person name="Argimon S."/>
            <person name="Zhang W."/>
            <person name="Yang X."/>
            <person name="Jeffery I.B."/>
            <person name="Cooney J.C."/>
            <person name="Kagawa T.F."/>
            <person name="Liu W."/>
            <person name="Song Y."/>
            <person name="Salvetti E."/>
            <person name="Wrobel A."/>
            <person name="Rasinkangas P."/>
            <person name="Parkhill J."/>
            <person name="Rea M.C."/>
            <person name="O'Sullivan O."/>
            <person name="Ritari J."/>
            <person name="Douillard F.P."/>
            <person name="Paul Ross R."/>
            <person name="Yang R."/>
            <person name="Briner A.E."/>
            <person name="Felis G.E."/>
            <person name="de Vos W.M."/>
            <person name="Barrangou R."/>
            <person name="Klaenhammer T.R."/>
            <person name="Caufield P.W."/>
            <person name="Cui Y."/>
            <person name="Zhang H."/>
            <person name="O'Toole P.W."/>
        </authorList>
    </citation>
    <scope>NUCLEOTIDE SEQUENCE [LARGE SCALE GENOMIC DNA]</scope>
    <source>
        <strain evidence="1 2">DSM 17758</strain>
    </source>
</reference>
<dbReference type="EMBL" id="AZFX01000060">
    <property type="protein sequence ID" value="KRM09051.1"/>
    <property type="molecule type" value="Genomic_DNA"/>
</dbReference>
<comment type="caution">
    <text evidence="1">The sequence shown here is derived from an EMBL/GenBank/DDBJ whole genome shotgun (WGS) entry which is preliminary data.</text>
</comment>
<dbReference type="RefSeq" id="WP_057824944.1">
    <property type="nucleotide sequence ID" value="NZ_AZFX01000060.1"/>
</dbReference>
<organism evidence="1 2">
    <name type="scientific">Lapidilactobacillus concavus DSM 17758</name>
    <dbReference type="NCBI Taxonomy" id="1423735"/>
    <lineage>
        <taxon>Bacteria</taxon>
        <taxon>Bacillati</taxon>
        <taxon>Bacillota</taxon>
        <taxon>Bacilli</taxon>
        <taxon>Lactobacillales</taxon>
        <taxon>Lactobacillaceae</taxon>
        <taxon>Lapidilactobacillus</taxon>
    </lineage>
</organism>
<protein>
    <submittedName>
        <fullName evidence="1">Uncharacterized protein</fullName>
    </submittedName>
</protein>
<dbReference type="STRING" id="1423735.FC15_GL001849"/>
<gene>
    <name evidence="1" type="ORF">FC15_GL001849</name>
</gene>
<dbReference type="OrthoDB" id="2313136at2"/>
<dbReference type="AlphaFoldDB" id="A0A0R1VYU6"/>
<keyword evidence="2" id="KW-1185">Reference proteome</keyword>
<proteinExistence type="predicted"/>
<sequence length="94" mass="11280">MLVIDLLQLIQDINKQVPFFYRFDGQVYGLILVRPEPTRLIITTTKQSKSLKQWELKMLLNKPEYHHLPVYLWVEQQPRPIFGFKLADQKAWLN</sequence>